<evidence type="ECO:0000313" key="2">
    <source>
        <dbReference type="EMBL" id="KAA1132370.1"/>
    </source>
</evidence>
<dbReference type="Proteomes" id="UP000325313">
    <property type="component" value="Unassembled WGS sequence"/>
</dbReference>
<reference evidence="2 3" key="1">
    <citation type="submission" date="2019-05" db="EMBL/GenBank/DDBJ databases">
        <title>Emergence of the Ug99 lineage of the wheat stem rust pathogen through somatic hybridization.</title>
        <authorList>
            <person name="Li F."/>
            <person name="Upadhyaya N.M."/>
            <person name="Sperschneider J."/>
            <person name="Matny O."/>
            <person name="Nguyen-Phuc H."/>
            <person name="Mago R."/>
            <person name="Raley C."/>
            <person name="Miller M.E."/>
            <person name="Silverstein K.A.T."/>
            <person name="Henningsen E."/>
            <person name="Hirsch C.D."/>
            <person name="Visser B."/>
            <person name="Pretorius Z.A."/>
            <person name="Steffenson B.J."/>
            <person name="Schwessinger B."/>
            <person name="Dodds P.N."/>
            <person name="Figueroa M."/>
        </authorList>
    </citation>
    <scope>NUCLEOTIDE SEQUENCE [LARGE SCALE GENOMIC DNA]</scope>
    <source>
        <strain evidence="2 3">Ug99</strain>
    </source>
</reference>
<name>A0A5B0S342_PUCGR</name>
<comment type="caution">
    <text evidence="2">The sequence shown here is derived from an EMBL/GenBank/DDBJ whole genome shotgun (WGS) entry which is preliminary data.</text>
</comment>
<dbReference type="EMBL" id="VDEP01000081">
    <property type="protein sequence ID" value="KAA1132370.1"/>
    <property type="molecule type" value="Genomic_DNA"/>
</dbReference>
<organism evidence="2 3">
    <name type="scientific">Puccinia graminis f. sp. tritici</name>
    <dbReference type="NCBI Taxonomy" id="56615"/>
    <lineage>
        <taxon>Eukaryota</taxon>
        <taxon>Fungi</taxon>
        <taxon>Dikarya</taxon>
        <taxon>Basidiomycota</taxon>
        <taxon>Pucciniomycotina</taxon>
        <taxon>Pucciniomycetes</taxon>
        <taxon>Pucciniales</taxon>
        <taxon>Pucciniaceae</taxon>
        <taxon>Puccinia</taxon>
    </lineage>
</organism>
<proteinExistence type="predicted"/>
<dbReference type="AlphaFoldDB" id="A0A5B0S342"/>
<evidence type="ECO:0000256" key="1">
    <source>
        <dbReference type="SAM" id="MobiDB-lite"/>
    </source>
</evidence>
<evidence type="ECO:0000313" key="3">
    <source>
        <dbReference type="Proteomes" id="UP000325313"/>
    </source>
</evidence>
<feature type="compositionally biased region" description="Polar residues" evidence="1">
    <location>
        <begin position="41"/>
        <end position="70"/>
    </location>
</feature>
<accession>A0A5B0S342</accession>
<gene>
    <name evidence="2" type="ORF">PGTUg99_000462</name>
</gene>
<feature type="region of interest" description="Disordered" evidence="1">
    <location>
        <begin position="1"/>
        <end position="70"/>
    </location>
</feature>
<protein>
    <submittedName>
        <fullName evidence="2">Uncharacterized protein</fullName>
    </submittedName>
</protein>
<sequence length="70" mass="7442">MLGPWAPTSASGRPPNHPCSRPAPSYSILSPNMIPDLMSSPAPSTITRPLNKTSIPTSRAQLLGQLQNHP</sequence>